<comment type="function">
    <text evidence="13">Catalyzes the sequential decarboxylation of four acetate groups of uroporphyrinogen-III (octacarboxyporphyrin) to yield coproporphyrinogen-III (tetracarboxyporphyrin) with the formation of intermediate hepta-, hexa- and penta-carboxylate porphyrinogens in the heme biosynthesis pathway. Acts on a number of porphyrinogens, but only coproporphyrinogen III can ultimately be converted to heme.</text>
</comment>
<evidence type="ECO:0000313" key="19">
    <source>
        <dbReference type="Proteomes" id="UP000799421"/>
    </source>
</evidence>
<evidence type="ECO:0000256" key="14">
    <source>
        <dbReference type="RuleBase" id="RU000554"/>
    </source>
</evidence>
<comment type="subcellular location">
    <subcellularLocation>
        <location evidence="1">Cytoplasm</location>
    </subcellularLocation>
</comment>
<dbReference type="UniPathway" id="UPA00251">
    <property type="reaction ID" value="UER00321"/>
</dbReference>
<comment type="catalytic activity">
    <reaction evidence="11 14">
        <text>uroporphyrinogen III + 4 H(+) = coproporphyrinogen III + 4 CO2</text>
        <dbReference type="Rhea" id="RHEA:19865"/>
        <dbReference type="ChEBI" id="CHEBI:15378"/>
        <dbReference type="ChEBI" id="CHEBI:16526"/>
        <dbReference type="ChEBI" id="CHEBI:57308"/>
        <dbReference type="ChEBI" id="CHEBI:57309"/>
        <dbReference type="EC" id="4.1.1.37"/>
    </reaction>
</comment>
<evidence type="ECO:0000313" key="18">
    <source>
        <dbReference type="EMBL" id="KAF2858741.1"/>
    </source>
</evidence>
<gene>
    <name evidence="18" type="ORF">K470DRAFT_259456</name>
</gene>
<dbReference type="NCBIfam" id="TIGR01464">
    <property type="entry name" value="hemE"/>
    <property type="match status" value="1"/>
</dbReference>
<dbReference type="Pfam" id="PF01208">
    <property type="entry name" value="URO-D"/>
    <property type="match status" value="1"/>
</dbReference>
<evidence type="ECO:0000259" key="17">
    <source>
        <dbReference type="PROSITE" id="PS00907"/>
    </source>
</evidence>
<organism evidence="18 19">
    <name type="scientific">Piedraia hortae CBS 480.64</name>
    <dbReference type="NCBI Taxonomy" id="1314780"/>
    <lineage>
        <taxon>Eukaryota</taxon>
        <taxon>Fungi</taxon>
        <taxon>Dikarya</taxon>
        <taxon>Ascomycota</taxon>
        <taxon>Pezizomycotina</taxon>
        <taxon>Dothideomycetes</taxon>
        <taxon>Dothideomycetidae</taxon>
        <taxon>Capnodiales</taxon>
        <taxon>Piedraiaceae</taxon>
        <taxon>Piedraia</taxon>
    </lineage>
</organism>
<evidence type="ECO:0000256" key="1">
    <source>
        <dbReference type="ARBA" id="ARBA00004496"/>
    </source>
</evidence>
<dbReference type="Proteomes" id="UP000799421">
    <property type="component" value="Unassembled WGS sequence"/>
</dbReference>
<dbReference type="PROSITE" id="PS00907">
    <property type="entry name" value="UROD_2"/>
    <property type="match status" value="1"/>
</dbReference>
<keyword evidence="8" id="KW-0350">Heme biosynthesis</keyword>
<protein>
    <recommendedName>
        <fullName evidence="5 14">Uroporphyrinogen decarboxylase</fullName>
        <ecNumber evidence="4 14">4.1.1.37</ecNumber>
    </recommendedName>
</protein>
<comment type="pathway">
    <text evidence="2 14">Porphyrin-containing compound metabolism; protoporphyrin-IX biosynthesis; coproporphyrinogen-III from 5-aminolevulinate: step 4/4.</text>
</comment>
<evidence type="ECO:0000256" key="3">
    <source>
        <dbReference type="ARBA" id="ARBA00009935"/>
    </source>
</evidence>
<evidence type="ECO:0000256" key="4">
    <source>
        <dbReference type="ARBA" id="ARBA00012288"/>
    </source>
</evidence>
<dbReference type="FunFam" id="3.20.20.210:FF:000004">
    <property type="entry name" value="Uroporphyrinogen decarboxylase"/>
    <property type="match status" value="1"/>
</dbReference>
<evidence type="ECO:0000256" key="7">
    <source>
        <dbReference type="ARBA" id="ARBA00022793"/>
    </source>
</evidence>
<evidence type="ECO:0000256" key="12">
    <source>
        <dbReference type="ARBA" id="ARBA00052550"/>
    </source>
</evidence>
<evidence type="ECO:0000256" key="6">
    <source>
        <dbReference type="ARBA" id="ARBA00022490"/>
    </source>
</evidence>
<dbReference type="OrthoDB" id="339900at2759"/>
<evidence type="ECO:0000256" key="15">
    <source>
        <dbReference type="RuleBase" id="RU004169"/>
    </source>
</evidence>
<evidence type="ECO:0000256" key="5">
    <source>
        <dbReference type="ARBA" id="ARBA00014308"/>
    </source>
</evidence>
<dbReference type="EMBL" id="MU006003">
    <property type="protein sequence ID" value="KAF2858741.1"/>
    <property type="molecule type" value="Genomic_DNA"/>
</dbReference>
<name>A0A6A7BU18_9PEZI</name>
<evidence type="ECO:0000259" key="16">
    <source>
        <dbReference type="PROSITE" id="PS00906"/>
    </source>
</evidence>
<dbReference type="AlphaFoldDB" id="A0A6A7BU18"/>
<evidence type="ECO:0000256" key="10">
    <source>
        <dbReference type="ARBA" id="ARBA00023244"/>
    </source>
</evidence>
<dbReference type="CDD" id="cd00717">
    <property type="entry name" value="URO-D"/>
    <property type="match status" value="1"/>
</dbReference>
<dbReference type="Gene3D" id="3.20.20.210">
    <property type="match status" value="1"/>
</dbReference>
<reference evidence="18" key="1">
    <citation type="journal article" date="2020" name="Stud. Mycol.">
        <title>101 Dothideomycetes genomes: a test case for predicting lifestyles and emergence of pathogens.</title>
        <authorList>
            <person name="Haridas S."/>
            <person name="Albert R."/>
            <person name="Binder M."/>
            <person name="Bloem J."/>
            <person name="Labutti K."/>
            <person name="Salamov A."/>
            <person name="Andreopoulos B."/>
            <person name="Baker S."/>
            <person name="Barry K."/>
            <person name="Bills G."/>
            <person name="Bluhm B."/>
            <person name="Cannon C."/>
            <person name="Castanera R."/>
            <person name="Culley D."/>
            <person name="Daum C."/>
            <person name="Ezra D."/>
            <person name="Gonzalez J."/>
            <person name="Henrissat B."/>
            <person name="Kuo A."/>
            <person name="Liang C."/>
            <person name="Lipzen A."/>
            <person name="Lutzoni F."/>
            <person name="Magnuson J."/>
            <person name="Mondo S."/>
            <person name="Nolan M."/>
            <person name="Ohm R."/>
            <person name="Pangilinan J."/>
            <person name="Park H.-J."/>
            <person name="Ramirez L."/>
            <person name="Alfaro M."/>
            <person name="Sun H."/>
            <person name="Tritt A."/>
            <person name="Yoshinaga Y."/>
            <person name="Zwiers L.-H."/>
            <person name="Turgeon B."/>
            <person name="Goodwin S."/>
            <person name="Spatafora J."/>
            <person name="Crous P."/>
            <person name="Grigoriev I."/>
        </authorList>
    </citation>
    <scope>NUCLEOTIDE SEQUENCE</scope>
    <source>
        <strain evidence="18">CBS 480.64</strain>
    </source>
</reference>
<evidence type="ECO:0000256" key="9">
    <source>
        <dbReference type="ARBA" id="ARBA00023239"/>
    </source>
</evidence>
<dbReference type="GO" id="GO:0005829">
    <property type="term" value="C:cytosol"/>
    <property type="evidence" value="ECO:0007669"/>
    <property type="project" value="TreeGrafter"/>
</dbReference>
<dbReference type="PANTHER" id="PTHR21091:SF169">
    <property type="entry name" value="UROPORPHYRINOGEN DECARBOXYLASE"/>
    <property type="match status" value="1"/>
</dbReference>
<keyword evidence="10 14" id="KW-0627">Porphyrin biosynthesis</keyword>
<comment type="catalytic activity">
    <reaction evidence="12">
        <text>uroporphyrinogen I + 4 H(+) = coproporphyrinogen I + 4 CO2</text>
        <dbReference type="Rhea" id="RHEA:31239"/>
        <dbReference type="ChEBI" id="CHEBI:15378"/>
        <dbReference type="ChEBI" id="CHEBI:16526"/>
        <dbReference type="ChEBI" id="CHEBI:62626"/>
        <dbReference type="ChEBI" id="CHEBI:62631"/>
    </reaction>
</comment>
<sequence length="393" mass="44502">MSAFEPLQNDLLLRTAKGLKVERPPCWVMRQAGRYLPEYHKAKGNRDFFECCRDPEIASTLTLQPVERFEGLIDAAIIFSDILVIPQAMGMDVVMLEGKGPHFPHPLTDPDDEQYRDIMKREVDVKLKLDYVYKAITLTRQKLKGRVPLFGFTGAPFTLLCYMVEGGGSKIFKQTKTWVFKYPAESKKLLQKIAELCVEYLAQQVVAGAQIVQVFDSWASELSPASFREFGLPYLTYICNHLPKRLQELGQETVPMVVFAKGAWYALEELCQTNYDVIGLDWLQEPKQAYAVAQKYRKVVQGNADPGVLYGIHESITKVVTEMVNGFGGGKQGWIANLGHGITPFVKPDDLKFFFEEIHRISGSYEGDSKALNSGYSAAEKEMHKRNLLHSDW</sequence>
<keyword evidence="7 14" id="KW-0210">Decarboxylase</keyword>
<dbReference type="InterPro" id="IPR000257">
    <property type="entry name" value="Uroporphyrinogen_deCOase"/>
</dbReference>
<keyword evidence="6" id="KW-0963">Cytoplasm</keyword>
<keyword evidence="9 14" id="KW-0456">Lyase</keyword>
<dbReference type="GO" id="GO:0006782">
    <property type="term" value="P:protoporphyrinogen IX biosynthetic process"/>
    <property type="evidence" value="ECO:0007669"/>
    <property type="project" value="UniProtKB-UniPathway"/>
</dbReference>
<evidence type="ECO:0000256" key="8">
    <source>
        <dbReference type="ARBA" id="ARBA00023133"/>
    </source>
</evidence>
<dbReference type="SUPFAM" id="SSF51726">
    <property type="entry name" value="UROD/MetE-like"/>
    <property type="match status" value="1"/>
</dbReference>
<keyword evidence="19" id="KW-1185">Reference proteome</keyword>
<evidence type="ECO:0000256" key="2">
    <source>
        <dbReference type="ARBA" id="ARBA00004804"/>
    </source>
</evidence>
<feature type="domain" description="Uroporphyrinogen decarboxylase (URO-D)" evidence="17">
    <location>
        <begin position="150"/>
        <end position="166"/>
    </location>
</feature>
<dbReference type="InterPro" id="IPR038071">
    <property type="entry name" value="UROD/MetE-like_sf"/>
</dbReference>
<feature type="domain" description="Uroporphyrinogen decarboxylase (URO-D)" evidence="16">
    <location>
        <begin position="25"/>
        <end position="34"/>
    </location>
</feature>
<comment type="similarity">
    <text evidence="3 15">Belongs to the uroporphyrinogen decarboxylase family.</text>
</comment>
<accession>A0A6A7BU18</accession>
<dbReference type="InterPro" id="IPR006361">
    <property type="entry name" value="Uroporphyrinogen_deCO2ase_HemE"/>
</dbReference>
<dbReference type="PANTHER" id="PTHR21091">
    <property type="entry name" value="METHYLTETRAHYDROFOLATE:HOMOCYSTEINE METHYLTRANSFERASE RELATED"/>
    <property type="match status" value="1"/>
</dbReference>
<evidence type="ECO:0000256" key="13">
    <source>
        <dbReference type="ARBA" id="ARBA00058098"/>
    </source>
</evidence>
<dbReference type="PROSITE" id="PS00906">
    <property type="entry name" value="UROD_1"/>
    <property type="match status" value="1"/>
</dbReference>
<dbReference type="GO" id="GO:0004853">
    <property type="term" value="F:uroporphyrinogen decarboxylase activity"/>
    <property type="evidence" value="ECO:0007669"/>
    <property type="project" value="UniProtKB-EC"/>
</dbReference>
<proteinExistence type="inferred from homology"/>
<evidence type="ECO:0000256" key="11">
    <source>
        <dbReference type="ARBA" id="ARBA00048033"/>
    </source>
</evidence>
<dbReference type="EC" id="4.1.1.37" evidence="4 14"/>